<gene>
    <name evidence="2" type="ORF">C7S16_6286</name>
</gene>
<reference evidence="2" key="1">
    <citation type="submission" date="2018-08" db="EMBL/GenBank/DDBJ databases">
        <title>Identification of Burkholderia cepacia strains that express a Burkholderia pseudomallei-like capsular polysaccharide.</title>
        <authorList>
            <person name="Burtnick M.N."/>
            <person name="Vongsouvath M."/>
            <person name="Newton P."/>
            <person name="Wuthiekanun V."/>
            <person name="Limmathurotsakul D."/>
            <person name="Brett P.J."/>
            <person name="Chantratita N."/>
            <person name="Dance D.A."/>
        </authorList>
    </citation>
    <scope>NUCLEOTIDE SEQUENCE</scope>
    <source>
        <strain evidence="2">SBXCC001</strain>
    </source>
</reference>
<dbReference type="Pfam" id="PF13788">
    <property type="entry name" value="DUF4180"/>
    <property type="match status" value="1"/>
</dbReference>
<sequence>MRVLRLDAASAAPLRGEAADTLLAAAWEHDAAWIAVAAEHLHDDFFRLDTRFAGHLVQKLINSRVRLAVVGNVDAALARSRALRELVHETNRGDAFWFVADIEALVLWLRERSRVARARDADAR</sequence>
<dbReference type="InterPro" id="IPR025438">
    <property type="entry name" value="DUF4180"/>
</dbReference>
<dbReference type="EMBL" id="QXCT01000001">
    <property type="protein sequence ID" value="MDW9251722.1"/>
    <property type="molecule type" value="Genomic_DNA"/>
</dbReference>
<comment type="caution">
    <text evidence="2">The sequence shown here is derived from an EMBL/GenBank/DDBJ whole genome shotgun (WGS) entry which is preliminary data.</text>
</comment>
<evidence type="ECO:0000259" key="1">
    <source>
        <dbReference type="Pfam" id="PF13788"/>
    </source>
</evidence>
<organism evidence="2 3">
    <name type="scientific">Burkholderia thailandensis</name>
    <dbReference type="NCBI Taxonomy" id="57975"/>
    <lineage>
        <taxon>Bacteria</taxon>
        <taxon>Pseudomonadati</taxon>
        <taxon>Pseudomonadota</taxon>
        <taxon>Betaproteobacteria</taxon>
        <taxon>Burkholderiales</taxon>
        <taxon>Burkholderiaceae</taxon>
        <taxon>Burkholderia</taxon>
        <taxon>pseudomallei group</taxon>
    </lineage>
</organism>
<feature type="domain" description="DUF4180" evidence="1">
    <location>
        <begin position="17"/>
        <end position="109"/>
    </location>
</feature>
<name>A0AAW9CN03_BURTH</name>
<accession>A0AAW9CN03</accession>
<dbReference type="Proteomes" id="UP001272137">
    <property type="component" value="Unassembled WGS sequence"/>
</dbReference>
<dbReference type="AlphaFoldDB" id="A0AAW9CN03"/>
<dbReference type="RefSeq" id="WP_237704066.1">
    <property type="nucleotide sequence ID" value="NZ_JALGJC010000002.1"/>
</dbReference>
<evidence type="ECO:0000313" key="2">
    <source>
        <dbReference type="EMBL" id="MDW9251722.1"/>
    </source>
</evidence>
<proteinExistence type="predicted"/>
<protein>
    <recommendedName>
        <fullName evidence="1">DUF4180 domain-containing protein</fullName>
    </recommendedName>
</protein>
<evidence type="ECO:0000313" key="3">
    <source>
        <dbReference type="Proteomes" id="UP001272137"/>
    </source>
</evidence>